<dbReference type="Pfam" id="PF03372">
    <property type="entry name" value="Exo_endo_phos"/>
    <property type="match status" value="1"/>
</dbReference>
<evidence type="ECO:0000313" key="3">
    <source>
        <dbReference type="Proteomes" id="UP000076078"/>
    </source>
</evidence>
<dbReference type="PANTHER" id="PTHR12121:SF34">
    <property type="entry name" value="PROTEIN ANGEL"/>
    <property type="match status" value="1"/>
</dbReference>
<dbReference type="AlphaFoldDB" id="A0A151Z4Z6"/>
<dbReference type="InterPro" id="IPR005135">
    <property type="entry name" value="Endo/exonuclease/phosphatase"/>
</dbReference>
<accession>A0A151Z4Z6</accession>
<sequence length="473" mass="55061">MVSFFIVPETLVVNVPTYICYQQTNSTKTVIPESAIKSIQWFVNDKEVQHYPSVSDDHKEPKKESLFQKIFKLGKEESGSEIKKNWFVPDSSHVGGTLKVRVVLKIKELHEKSEHVVEVLSNGTFTTHPTRQMYIYNSESDENDFGFTTYNIMADCYTHPGRYKTPEYALFRPYRKHLMAKYINFYKSDIVCLQEFEPEFTEVIKEMDEEGLTSTPTIIRDGSRYQPPDQCISFYRRSRFHLIQQHIIDYNIITSSGLISKEQIEKLKSNPVTNHFLEGVLKTNHHNRFSFLHLTDLKTSKPLIVINVHLYWGAPTEDWNYKLQLMQFYIITLILDDYTAKHSPNTPIPIILCGDLNNEPHQKVNKFITQGVYNENHEKDLYTFKHSYKFSSVYANHPMGETSFTIATKSYQKCIDYIYITKSNITVKSWLEVGNHYSETLPSVTEPSDHILLKANLNLNSEKLNTTEKKIDS</sequence>
<keyword evidence="2" id="KW-0378">Hydrolase</keyword>
<name>A0A151Z4Z6_TIELA</name>
<dbReference type="SUPFAM" id="SSF56219">
    <property type="entry name" value="DNase I-like"/>
    <property type="match status" value="1"/>
</dbReference>
<protein>
    <submittedName>
        <fullName evidence="2">Endonuclease/exonuclease/phosphatase domain-containing protein</fullName>
    </submittedName>
</protein>
<dbReference type="EMBL" id="LODT01000042">
    <property type="protein sequence ID" value="KYQ89049.1"/>
    <property type="molecule type" value="Genomic_DNA"/>
</dbReference>
<reference evidence="2 3" key="1">
    <citation type="submission" date="2015-12" db="EMBL/GenBank/DDBJ databases">
        <title>Dictyostelia acquired genes for synthesis and detection of signals that induce cell-type specialization by lateral gene transfer from prokaryotes.</title>
        <authorList>
            <person name="Gloeckner G."/>
            <person name="Schaap P."/>
        </authorList>
    </citation>
    <scope>NUCLEOTIDE SEQUENCE [LARGE SCALE GENOMIC DNA]</scope>
    <source>
        <strain evidence="2 3">TK</strain>
    </source>
</reference>
<dbReference type="OMA" id="NVHLYWG"/>
<proteinExistence type="predicted"/>
<evidence type="ECO:0000313" key="2">
    <source>
        <dbReference type="EMBL" id="KYQ89049.1"/>
    </source>
</evidence>
<dbReference type="InParanoid" id="A0A151Z4Z6"/>
<dbReference type="STRING" id="361077.A0A151Z4Z6"/>
<keyword evidence="2" id="KW-0540">Nuclease</keyword>
<dbReference type="GO" id="GO:0000175">
    <property type="term" value="F:3'-5'-RNA exonuclease activity"/>
    <property type="evidence" value="ECO:0007669"/>
    <property type="project" value="TreeGrafter"/>
</dbReference>
<dbReference type="Proteomes" id="UP000076078">
    <property type="component" value="Unassembled WGS sequence"/>
</dbReference>
<dbReference type="Gene3D" id="3.60.10.10">
    <property type="entry name" value="Endonuclease/exonuclease/phosphatase"/>
    <property type="match status" value="1"/>
</dbReference>
<dbReference type="PANTHER" id="PTHR12121">
    <property type="entry name" value="CARBON CATABOLITE REPRESSOR PROTEIN 4"/>
    <property type="match status" value="1"/>
</dbReference>
<evidence type="ECO:0000259" key="1">
    <source>
        <dbReference type="Pfam" id="PF03372"/>
    </source>
</evidence>
<keyword evidence="2" id="KW-0255">Endonuclease</keyword>
<gene>
    <name evidence="2" type="ORF">DLAC_10273</name>
</gene>
<dbReference type="InterPro" id="IPR050410">
    <property type="entry name" value="CCR4/nocturin_mRNA_transcr"/>
</dbReference>
<keyword evidence="3" id="KW-1185">Reference proteome</keyword>
<dbReference type="GO" id="GO:0004519">
    <property type="term" value="F:endonuclease activity"/>
    <property type="evidence" value="ECO:0007669"/>
    <property type="project" value="UniProtKB-KW"/>
</dbReference>
<organism evidence="2 3">
    <name type="scientific">Tieghemostelium lacteum</name>
    <name type="common">Slime mold</name>
    <name type="synonym">Dictyostelium lacteum</name>
    <dbReference type="NCBI Taxonomy" id="361077"/>
    <lineage>
        <taxon>Eukaryota</taxon>
        <taxon>Amoebozoa</taxon>
        <taxon>Evosea</taxon>
        <taxon>Eumycetozoa</taxon>
        <taxon>Dictyostelia</taxon>
        <taxon>Dictyosteliales</taxon>
        <taxon>Raperosteliaceae</taxon>
        <taxon>Tieghemostelium</taxon>
    </lineage>
</organism>
<keyword evidence="2" id="KW-0269">Exonuclease</keyword>
<dbReference type="OrthoDB" id="21040at2759"/>
<comment type="caution">
    <text evidence="2">The sequence shown here is derived from an EMBL/GenBank/DDBJ whole genome shotgun (WGS) entry which is preliminary data.</text>
</comment>
<dbReference type="InterPro" id="IPR036691">
    <property type="entry name" value="Endo/exonu/phosph_ase_sf"/>
</dbReference>
<feature type="domain" description="Endonuclease/exonuclease/phosphatase" evidence="1">
    <location>
        <begin position="149"/>
        <end position="450"/>
    </location>
</feature>